<accession>A0ACC0G0I2</accession>
<evidence type="ECO:0000313" key="2">
    <source>
        <dbReference type="Proteomes" id="UP001060215"/>
    </source>
</evidence>
<proteinExistence type="predicted"/>
<keyword evidence="2" id="KW-1185">Reference proteome</keyword>
<protein>
    <submittedName>
        <fullName evidence="1">Uncharacterized protein</fullName>
    </submittedName>
</protein>
<gene>
    <name evidence="1" type="ORF">LOK49_LG12G00614</name>
</gene>
<name>A0ACC0G0I2_9ERIC</name>
<dbReference type="Proteomes" id="UP001060215">
    <property type="component" value="Chromosome 13"/>
</dbReference>
<evidence type="ECO:0000313" key="1">
    <source>
        <dbReference type="EMBL" id="KAI7993141.1"/>
    </source>
</evidence>
<reference evidence="1 2" key="1">
    <citation type="journal article" date="2022" name="Plant J.">
        <title>Chromosome-level genome of Camellia lanceoleosa provides a valuable resource for understanding genome evolution and self-incompatibility.</title>
        <authorList>
            <person name="Gong W."/>
            <person name="Xiao S."/>
            <person name="Wang L."/>
            <person name="Liao Z."/>
            <person name="Chang Y."/>
            <person name="Mo W."/>
            <person name="Hu G."/>
            <person name="Li W."/>
            <person name="Zhao G."/>
            <person name="Zhu H."/>
            <person name="Hu X."/>
            <person name="Ji K."/>
            <person name="Xiang X."/>
            <person name="Song Q."/>
            <person name="Yuan D."/>
            <person name="Jin S."/>
            <person name="Zhang L."/>
        </authorList>
    </citation>
    <scope>NUCLEOTIDE SEQUENCE [LARGE SCALE GENOMIC DNA]</scope>
    <source>
        <strain evidence="1">SQ_2022a</strain>
    </source>
</reference>
<sequence>MVSVVERGQGHRSEIVLYAAEIKWLVGLLWQAKASGDSGLFLGHRVVSEVWQRGCGQSRMGVWYRWSCCWGNVVNRCSFLQWIGVGKVWPWYWRVSIQVGGGLAEISLGGRRVVGFGNGCMR</sequence>
<comment type="caution">
    <text evidence="1">The sequence shown here is derived from an EMBL/GenBank/DDBJ whole genome shotgun (WGS) entry which is preliminary data.</text>
</comment>
<dbReference type="EMBL" id="CM045770">
    <property type="protein sequence ID" value="KAI7993141.1"/>
    <property type="molecule type" value="Genomic_DNA"/>
</dbReference>
<organism evidence="1 2">
    <name type="scientific">Camellia lanceoleosa</name>
    <dbReference type="NCBI Taxonomy" id="1840588"/>
    <lineage>
        <taxon>Eukaryota</taxon>
        <taxon>Viridiplantae</taxon>
        <taxon>Streptophyta</taxon>
        <taxon>Embryophyta</taxon>
        <taxon>Tracheophyta</taxon>
        <taxon>Spermatophyta</taxon>
        <taxon>Magnoliopsida</taxon>
        <taxon>eudicotyledons</taxon>
        <taxon>Gunneridae</taxon>
        <taxon>Pentapetalae</taxon>
        <taxon>asterids</taxon>
        <taxon>Ericales</taxon>
        <taxon>Theaceae</taxon>
        <taxon>Camellia</taxon>
    </lineage>
</organism>